<name>A0A7J0DIT3_9ERIC</name>
<keyword evidence="4" id="KW-1185">Reference proteome</keyword>
<evidence type="ECO:0000313" key="3">
    <source>
        <dbReference type="EMBL" id="GFS35052.1"/>
    </source>
</evidence>
<dbReference type="InterPro" id="IPR039346">
    <property type="entry name" value="AGP25/26"/>
</dbReference>
<feature type="region of interest" description="Disordered" evidence="1">
    <location>
        <begin position="15"/>
        <end position="76"/>
    </location>
</feature>
<evidence type="ECO:0000256" key="1">
    <source>
        <dbReference type="SAM" id="MobiDB-lite"/>
    </source>
</evidence>
<gene>
    <name evidence="3" type="ORF">Acr_00g0037550</name>
</gene>
<proteinExistence type="predicted"/>
<feature type="transmembrane region" description="Helical" evidence="2">
    <location>
        <begin position="90"/>
        <end position="116"/>
    </location>
</feature>
<keyword evidence="2" id="KW-1133">Transmembrane helix</keyword>
<keyword evidence="2" id="KW-0472">Membrane</keyword>
<sequence>MSCSTSLALPTSTISTAPALLPNPPMFSPSPTLSPDITPLLPTPSGAGPSPSESSLPIIPSNPSPPDPDQWLAPGPIMEISPSGSLPLPFSFAVALSGSINSVIFVGLMGFWLVLLSGM</sequence>
<reference evidence="4" key="1">
    <citation type="submission" date="2019-07" db="EMBL/GenBank/DDBJ databases">
        <title>De Novo Assembly of kiwifruit Actinidia rufa.</title>
        <authorList>
            <person name="Sugita-Konishi S."/>
            <person name="Sato K."/>
            <person name="Mori E."/>
            <person name="Abe Y."/>
            <person name="Kisaki G."/>
            <person name="Hamano K."/>
            <person name="Suezawa K."/>
            <person name="Otani M."/>
            <person name="Fukuda T."/>
            <person name="Manabe T."/>
            <person name="Gomi K."/>
            <person name="Tabuchi M."/>
            <person name="Akimitsu K."/>
            <person name="Kataoka I."/>
        </authorList>
    </citation>
    <scope>NUCLEOTIDE SEQUENCE [LARGE SCALE GENOMIC DNA]</scope>
    <source>
        <strain evidence="4">cv. Fuchu</strain>
    </source>
</reference>
<accession>A0A7J0DIT3</accession>
<evidence type="ECO:0000256" key="2">
    <source>
        <dbReference type="SAM" id="Phobius"/>
    </source>
</evidence>
<dbReference type="Proteomes" id="UP000585474">
    <property type="component" value="Unassembled WGS sequence"/>
</dbReference>
<dbReference type="AlphaFoldDB" id="A0A7J0DIT3"/>
<organism evidence="3 4">
    <name type="scientific">Actinidia rufa</name>
    <dbReference type="NCBI Taxonomy" id="165716"/>
    <lineage>
        <taxon>Eukaryota</taxon>
        <taxon>Viridiplantae</taxon>
        <taxon>Streptophyta</taxon>
        <taxon>Embryophyta</taxon>
        <taxon>Tracheophyta</taxon>
        <taxon>Spermatophyta</taxon>
        <taxon>Magnoliopsida</taxon>
        <taxon>eudicotyledons</taxon>
        <taxon>Gunneridae</taxon>
        <taxon>Pentapetalae</taxon>
        <taxon>asterids</taxon>
        <taxon>Ericales</taxon>
        <taxon>Actinidiaceae</taxon>
        <taxon>Actinidia</taxon>
    </lineage>
</organism>
<keyword evidence="2" id="KW-0812">Transmembrane</keyword>
<dbReference type="EMBL" id="BJWL01000221">
    <property type="protein sequence ID" value="GFS35052.1"/>
    <property type="molecule type" value="Genomic_DNA"/>
</dbReference>
<evidence type="ECO:0000313" key="4">
    <source>
        <dbReference type="Proteomes" id="UP000585474"/>
    </source>
</evidence>
<feature type="compositionally biased region" description="Low complexity" evidence="1">
    <location>
        <begin position="38"/>
        <end position="59"/>
    </location>
</feature>
<dbReference type="PANTHER" id="PTHR35725">
    <property type="entry name" value="CLASSICAL ARABINOGALACTAN PROTEIN 26"/>
    <property type="match status" value="1"/>
</dbReference>
<protein>
    <submittedName>
        <fullName evidence="3">Uncharacterized protein</fullName>
    </submittedName>
</protein>
<comment type="caution">
    <text evidence="3">The sequence shown here is derived from an EMBL/GenBank/DDBJ whole genome shotgun (WGS) entry which is preliminary data.</text>
</comment>
<dbReference type="PANTHER" id="PTHR35725:SF4">
    <property type="entry name" value="CLASSICAL ARABINOGALACTAN PROTEIN 26"/>
    <property type="match status" value="1"/>
</dbReference>